<accession>A0A453N6R9</accession>
<reference evidence="2" key="2">
    <citation type="journal article" date="2017" name="Nat. Plants">
        <title>The Aegilops tauschii genome reveals multiple impacts of transposons.</title>
        <authorList>
            <person name="Zhao G."/>
            <person name="Zou C."/>
            <person name="Li K."/>
            <person name="Wang K."/>
            <person name="Li T."/>
            <person name="Gao L."/>
            <person name="Zhang X."/>
            <person name="Wang H."/>
            <person name="Yang Z."/>
            <person name="Liu X."/>
            <person name="Jiang W."/>
            <person name="Mao L."/>
            <person name="Kong X."/>
            <person name="Jiao Y."/>
            <person name="Jia J."/>
        </authorList>
    </citation>
    <scope>NUCLEOTIDE SEQUENCE [LARGE SCALE GENOMIC DNA]</scope>
    <source>
        <strain evidence="2">cv. AL8/78</strain>
    </source>
</reference>
<name>A0A453N6R9_AEGTS</name>
<evidence type="ECO:0000313" key="1">
    <source>
        <dbReference type="EnsemblPlants" id="AET6Gv20248900.5"/>
    </source>
</evidence>
<reference evidence="1" key="3">
    <citation type="journal article" date="2017" name="Nature">
        <title>Genome sequence of the progenitor of the wheat D genome Aegilops tauschii.</title>
        <authorList>
            <person name="Luo M.C."/>
            <person name="Gu Y.Q."/>
            <person name="Puiu D."/>
            <person name="Wang H."/>
            <person name="Twardziok S.O."/>
            <person name="Deal K.R."/>
            <person name="Huo N."/>
            <person name="Zhu T."/>
            <person name="Wang L."/>
            <person name="Wang Y."/>
            <person name="McGuire P.E."/>
            <person name="Liu S."/>
            <person name="Long H."/>
            <person name="Ramasamy R.K."/>
            <person name="Rodriguez J.C."/>
            <person name="Van S.L."/>
            <person name="Yuan L."/>
            <person name="Wang Z."/>
            <person name="Xia Z."/>
            <person name="Xiao L."/>
            <person name="Anderson O.D."/>
            <person name="Ouyang S."/>
            <person name="Liang Y."/>
            <person name="Zimin A.V."/>
            <person name="Pertea G."/>
            <person name="Qi P."/>
            <person name="Bennetzen J.L."/>
            <person name="Dai X."/>
            <person name="Dawson M.W."/>
            <person name="Muller H.G."/>
            <person name="Kugler K."/>
            <person name="Rivarola-Duarte L."/>
            <person name="Spannagl M."/>
            <person name="Mayer K.F.X."/>
            <person name="Lu F.H."/>
            <person name="Bevan M.W."/>
            <person name="Leroy P."/>
            <person name="Li P."/>
            <person name="You F.M."/>
            <person name="Sun Q."/>
            <person name="Liu Z."/>
            <person name="Lyons E."/>
            <person name="Wicker T."/>
            <person name="Salzberg S.L."/>
            <person name="Devos K.M."/>
            <person name="Dvorak J."/>
        </authorList>
    </citation>
    <scope>NUCLEOTIDE SEQUENCE [LARGE SCALE GENOMIC DNA]</scope>
    <source>
        <strain evidence="1">cv. AL8/78</strain>
    </source>
</reference>
<reference evidence="1" key="4">
    <citation type="submission" date="2019-03" db="UniProtKB">
        <authorList>
            <consortium name="EnsemblPlants"/>
        </authorList>
    </citation>
    <scope>IDENTIFICATION</scope>
</reference>
<evidence type="ECO:0000313" key="2">
    <source>
        <dbReference type="Proteomes" id="UP000015105"/>
    </source>
</evidence>
<organism evidence="1 2">
    <name type="scientific">Aegilops tauschii subsp. strangulata</name>
    <name type="common">Goatgrass</name>
    <dbReference type="NCBI Taxonomy" id="200361"/>
    <lineage>
        <taxon>Eukaryota</taxon>
        <taxon>Viridiplantae</taxon>
        <taxon>Streptophyta</taxon>
        <taxon>Embryophyta</taxon>
        <taxon>Tracheophyta</taxon>
        <taxon>Spermatophyta</taxon>
        <taxon>Magnoliopsida</taxon>
        <taxon>Liliopsida</taxon>
        <taxon>Poales</taxon>
        <taxon>Poaceae</taxon>
        <taxon>BOP clade</taxon>
        <taxon>Pooideae</taxon>
        <taxon>Triticodae</taxon>
        <taxon>Triticeae</taxon>
        <taxon>Triticinae</taxon>
        <taxon>Aegilops</taxon>
    </lineage>
</organism>
<reference evidence="2" key="1">
    <citation type="journal article" date="2014" name="Science">
        <title>Ancient hybridizations among the ancestral genomes of bread wheat.</title>
        <authorList>
            <consortium name="International Wheat Genome Sequencing Consortium,"/>
            <person name="Marcussen T."/>
            <person name="Sandve S.R."/>
            <person name="Heier L."/>
            <person name="Spannagl M."/>
            <person name="Pfeifer M."/>
            <person name="Jakobsen K.S."/>
            <person name="Wulff B.B."/>
            <person name="Steuernagel B."/>
            <person name="Mayer K.F."/>
            <person name="Olsen O.A."/>
        </authorList>
    </citation>
    <scope>NUCLEOTIDE SEQUENCE [LARGE SCALE GENOMIC DNA]</scope>
    <source>
        <strain evidence="2">cv. AL8/78</strain>
    </source>
</reference>
<dbReference type="AlphaFoldDB" id="A0A453N6R9"/>
<dbReference type="Gramene" id="AET6Gv20248900.5">
    <property type="protein sequence ID" value="AET6Gv20248900.5"/>
    <property type="gene ID" value="AET6Gv20248900"/>
</dbReference>
<reference evidence="1" key="5">
    <citation type="journal article" date="2021" name="G3 (Bethesda)">
        <title>Aegilops tauschii genome assembly Aet v5.0 features greater sequence contiguity and improved annotation.</title>
        <authorList>
            <person name="Wang L."/>
            <person name="Zhu T."/>
            <person name="Rodriguez J.C."/>
            <person name="Deal K.R."/>
            <person name="Dubcovsky J."/>
            <person name="McGuire P.E."/>
            <person name="Lux T."/>
            <person name="Spannagl M."/>
            <person name="Mayer K.F.X."/>
            <person name="Baldrich P."/>
            <person name="Meyers B.C."/>
            <person name="Huo N."/>
            <person name="Gu Y.Q."/>
            <person name="Zhou H."/>
            <person name="Devos K.M."/>
            <person name="Bennetzen J.L."/>
            <person name="Unver T."/>
            <person name="Budak H."/>
            <person name="Gulick P.J."/>
            <person name="Galiba G."/>
            <person name="Kalapos B."/>
            <person name="Nelson D.R."/>
            <person name="Li P."/>
            <person name="You F.M."/>
            <person name="Luo M.C."/>
            <person name="Dvorak J."/>
        </authorList>
    </citation>
    <scope>NUCLEOTIDE SEQUENCE [LARGE SCALE GENOMIC DNA]</scope>
    <source>
        <strain evidence="1">cv. AL8/78</strain>
    </source>
</reference>
<dbReference type="EnsemblPlants" id="AET6Gv20248900.5">
    <property type="protein sequence ID" value="AET6Gv20248900.5"/>
    <property type="gene ID" value="AET6Gv20248900"/>
</dbReference>
<dbReference type="Proteomes" id="UP000015105">
    <property type="component" value="Chromosome 6D"/>
</dbReference>
<protein>
    <submittedName>
        <fullName evidence="1">Uncharacterized protein</fullName>
    </submittedName>
</protein>
<keyword evidence="2" id="KW-1185">Reference proteome</keyword>
<proteinExistence type="predicted"/>
<sequence length="131" mass="14609">MIFVFASDNMKLEFKFFSVDNSFFQPTDCNGSIMIILLGWQPGHQSESDMGIYAGWGAKECTPLLSMHQASCFGGVPLAHGVLIRVLMERVRCTSVTYVQYLVALYRVGCPLALSQKQGQTCSWLSMLWGL</sequence>